<reference evidence="8" key="1">
    <citation type="submission" date="2020-10" db="EMBL/GenBank/DDBJ databases">
        <authorList>
            <person name="Gilroy R."/>
        </authorList>
    </citation>
    <scope>NUCLEOTIDE SEQUENCE</scope>
    <source>
        <strain evidence="8">B3-1481</strain>
    </source>
</reference>
<dbReference type="PANTHER" id="PTHR30518:SF2">
    <property type="entry name" value="ENDOLYTIC MUREIN TRANSGLYCOSYLASE"/>
    <property type="match status" value="1"/>
</dbReference>
<dbReference type="GO" id="GO:0009252">
    <property type="term" value="P:peptidoglycan biosynthetic process"/>
    <property type="evidence" value="ECO:0007669"/>
    <property type="project" value="UniProtKB-UniRule"/>
</dbReference>
<evidence type="ECO:0000256" key="3">
    <source>
        <dbReference type="ARBA" id="ARBA00022989"/>
    </source>
</evidence>
<keyword evidence="6 7" id="KW-0961">Cell wall biogenesis/degradation</keyword>
<dbReference type="GO" id="GO:0008932">
    <property type="term" value="F:lytic endotransglycosylase activity"/>
    <property type="evidence" value="ECO:0007669"/>
    <property type="project" value="UniProtKB-UniRule"/>
</dbReference>
<keyword evidence="2 7" id="KW-0812">Transmembrane</keyword>
<reference evidence="8" key="2">
    <citation type="journal article" date="2021" name="PeerJ">
        <title>Extensive microbial diversity within the chicken gut microbiome revealed by metagenomics and culture.</title>
        <authorList>
            <person name="Gilroy R."/>
            <person name="Ravi A."/>
            <person name="Getino M."/>
            <person name="Pursley I."/>
            <person name="Horton D.L."/>
            <person name="Alikhan N.F."/>
            <person name="Baker D."/>
            <person name="Gharbi K."/>
            <person name="Hall N."/>
            <person name="Watson M."/>
            <person name="Adriaenssens E.M."/>
            <person name="Foster-Nyarko E."/>
            <person name="Jarju S."/>
            <person name="Secka A."/>
            <person name="Antonio M."/>
            <person name="Oren A."/>
            <person name="Chaudhuri R.R."/>
            <person name="La Ragione R."/>
            <person name="Hildebrand F."/>
            <person name="Pallen M.J."/>
        </authorList>
    </citation>
    <scope>NUCLEOTIDE SEQUENCE</scope>
    <source>
        <strain evidence="8">B3-1481</strain>
    </source>
</reference>
<feature type="site" description="Important for catalytic activity" evidence="7">
    <location>
        <position position="218"/>
    </location>
</feature>
<accession>A0A9D9NMS7</accession>
<keyword evidence="1 7" id="KW-1003">Cell membrane</keyword>
<protein>
    <recommendedName>
        <fullName evidence="7">Endolytic murein transglycosylase</fullName>
        <ecNumber evidence="7">4.2.2.29</ecNumber>
    </recommendedName>
    <alternativeName>
        <fullName evidence="7">Peptidoglycan lytic transglycosylase</fullName>
    </alternativeName>
    <alternativeName>
        <fullName evidence="7">Peptidoglycan polymerization terminase</fullName>
    </alternativeName>
</protein>
<dbReference type="EMBL" id="JADILW010000003">
    <property type="protein sequence ID" value="MBO8479524.1"/>
    <property type="molecule type" value="Genomic_DNA"/>
</dbReference>
<dbReference type="CDD" id="cd08010">
    <property type="entry name" value="MltG_like"/>
    <property type="match status" value="1"/>
</dbReference>
<dbReference type="Gene3D" id="3.30.160.60">
    <property type="entry name" value="Classic Zinc Finger"/>
    <property type="match status" value="1"/>
</dbReference>
<evidence type="ECO:0000313" key="9">
    <source>
        <dbReference type="Proteomes" id="UP000823769"/>
    </source>
</evidence>
<sequence length="344" mass="38211">MKALKIIAAAAVAVVAVAVAAAGWRYLRDNRLPNFTRSAEVYVYPGATAGEVLEQVCEDAGVRSRRSLERVFRKKQVERYLTPGHYTVTPENSSVYVARMLNNGWQTPVKVTLSGNLRIKGNIAAKISSQLLVDSASVRRALSDNALLSRYGFDSVSVFALLMPATYEMYWTASAEDFLDRQKQAYDAFWTPDNDAKAEALGLSRLEVSTLASIVEAETNVEEEMPLIAGVYLNRLRIGMLLQADPTVAYCFDYKLTRVLHKHLEFDSHYNTYKYPGLPPGPICVPSRAALEAVLNPDYGGEPGRGNLYFCANPDFSGSHLFARTLTEHNRNAAAFRRALDSRR</sequence>
<evidence type="ECO:0000313" key="8">
    <source>
        <dbReference type="EMBL" id="MBO8479524.1"/>
    </source>
</evidence>
<dbReference type="Proteomes" id="UP000823769">
    <property type="component" value="Unassembled WGS sequence"/>
</dbReference>
<evidence type="ECO:0000256" key="4">
    <source>
        <dbReference type="ARBA" id="ARBA00023136"/>
    </source>
</evidence>
<dbReference type="HAMAP" id="MF_02065">
    <property type="entry name" value="MltG"/>
    <property type="match status" value="1"/>
</dbReference>
<dbReference type="AlphaFoldDB" id="A0A9D9NMS7"/>
<evidence type="ECO:0000256" key="6">
    <source>
        <dbReference type="ARBA" id="ARBA00023316"/>
    </source>
</evidence>
<comment type="caution">
    <text evidence="8">The sequence shown here is derived from an EMBL/GenBank/DDBJ whole genome shotgun (WGS) entry which is preliminary data.</text>
</comment>
<dbReference type="EC" id="4.2.2.29" evidence="7"/>
<comment type="function">
    <text evidence="7">Functions as a peptidoglycan terminase that cleaves nascent peptidoglycan strands endolytically to terminate their elongation.</text>
</comment>
<evidence type="ECO:0000256" key="2">
    <source>
        <dbReference type="ARBA" id="ARBA00022692"/>
    </source>
</evidence>
<dbReference type="GO" id="GO:0071555">
    <property type="term" value="P:cell wall organization"/>
    <property type="evidence" value="ECO:0007669"/>
    <property type="project" value="UniProtKB-KW"/>
</dbReference>
<evidence type="ECO:0000256" key="5">
    <source>
        <dbReference type="ARBA" id="ARBA00023239"/>
    </source>
</evidence>
<evidence type="ECO:0000256" key="7">
    <source>
        <dbReference type="HAMAP-Rule" id="MF_02065"/>
    </source>
</evidence>
<keyword evidence="5 7" id="KW-0456">Lyase</keyword>
<gene>
    <name evidence="7 8" type="primary">mltG</name>
    <name evidence="8" type="ORF">IAB76_00205</name>
</gene>
<keyword evidence="4 7" id="KW-0472">Membrane</keyword>
<keyword evidence="3 7" id="KW-1133">Transmembrane helix</keyword>
<comment type="catalytic activity">
    <reaction evidence="7">
        <text>a peptidoglycan chain = a peptidoglycan chain with N-acetyl-1,6-anhydromuramyl-[peptide] at the reducing end + a peptidoglycan chain with N-acetylglucosamine at the non-reducing end.</text>
        <dbReference type="EC" id="4.2.2.29"/>
    </reaction>
</comment>
<proteinExistence type="inferred from homology"/>
<dbReference type="Pfam" id="PF02618">
    <property type="entry name" value="YceG"/>
    <property type="match status" value="1"/>
</dbReference>
<dbReference type="InterPro" id="IPR003770">
    <property type="entry name" value="MLTG-like"/>
</dbReference>
<name>A0A9D9NMS7_9BACT</name>
<evidence type="ECO:0000256" key="1">
    <source>
        <dbReference type="ARBA" id="ARBA00022475"/>
    </source>
</evidence>
<organism evidence="8 9">
    <name type="scientific">Candidatus Cryptobacteroides avistercoris</name>
    <dbReference type="NCBI Taxonomy" id="2840758"/>
    <lineage>
        <taxon>Bacteria</taxon>
        <taxon>Pseudomonadati</taxon>
        <taxon>Bacteroidota</taxon>
        <taxon>Bacteroidia</taxon>
        <taxon>Bacteroidales</taxon>
        <taxon>Candidatus Cryptobacteroides</taxon>
    </lineage>
</organism>
<dbReference type="PANTHER" id="PTHR30518">
    <property type="entry name" value="ENDOLYTIC MUREIN TRANSGLYCOSYLASE"/>
    <property type="match status" value="1"/>
</dbReference>
<dbReference type="GO" id="GO:0005886">
    <property type="term" value="C:plasma membrane"/>
    <property type="evidence" value="ECO:0007669"/>
    <property type="project" value="UniProtKB-UniRule"/>
</dbReference>
<dbReference type="NCBIfam" id="TIGR00247">
    <property type="entry name" value="endolytic transglycosylase MltG"/>
    <property type="match status" value="1"/>
</dbReference>
<comment type="similarity">
    <text evidence="7">Belongs to the transglycosylase MltG family.</text>
</comment>